<dbReference type="Proteomes" id="UP001141458">
    <property type="component" value="Unassembled WGS sequence"/>
</dbReference>
<reference evidence="2" key="2">
    <citation type="submission" date="2020-04" db="EMBL/GenBank/DDBJ databases">
        <title>Deep metagenomics examines the oral microbiome during advanced dental caries in children, revealing novel taxa and co-occurrences with host molecules.</title>
        <authorList>
            <person name="Baker J.L."/>
            <person name="Morton J.T."/>
            <person name="Dinis M."/>
            <person name="Alvarez R."/>
            <person name="Tran N.C."/>
            <person name="Knight R."/>
            <person name="Edlund A."/>
        </authorList>
    </citation>
    <scope>NUCLEOTIDE SEQUENCE</scope>
    <source>
        <strain evidence="2">JCVI_23_bin.11</strain>
    </source>
</reference>
<dbReference type="KEGG" id="pmic:NW74_04270"/>
<dbReference type="RefSeq" id="WP_041954009.1">
    <property type="nucleotide sequence ID" value="NZ_CALHGL010000012.1"/>
</dbReference>
<dbReference type="Proteomes" id="UP000758611">
    <property type="component" value="Unassembled WGS sequence"/>
</dbReference>
<evidence type="ECO:0000313" key="3">
    <source>
        <dbReference type="EMBL" id="MCZ7406867.1"/>
    </source>
</evidence>
<dbReference type="EMBL" id="JABZRE010000005">
    <property type="protein sequence ID" value="MBF1306635.1"/>
    <property type="molecule type" value="Genomic_DNA"/>
</dbReference>
<name>A0A0B4S210_9FIRM</name>
<dbReference type="EMBL" id="CP009761">
    <property type="protein sequence ID" value="AIZ36601.1"/>
    <property type="molecule type" value="Genomic_DNA"/>
</dbReference>
<reference evidence="3" key="3">
    <citation type="submission" date="2022-07" db="EMBL/GenBank/DDBJ databases">
        <title>Parvimonas micra travels from the subgingival sulcus of the human oral cavity to the colorectal adenocarcinoma.</title>
        <authorList>
            <person name="Conde-Perez K."/>
            <person name="Buetas E."/>
            <person name="Aja-Macaya P."/>
            <person name="Martin-De Arribas E."/>
            <person name="Iglesias-Corras I."/>
            <person name="Trigo-Tasende N."/>
            <person name="Nasser-Ali M."/>
            <person name="Estevez L.S."/>
            <person name="Rumbo-Feal S."/>
            <person name="Otero-Alen B."/>
            <person name="Noguera J.F."/>
            <person name="Concha A."/>
            <person name="Pardinas-Lopez S."/>
            <person name="Carda-Dieguez M."/>
            <person name="Gomez-Randulfe I."/>
            <person name="Martinez-Lago N."/>
            <person name="Ladra S."/>
            <person name="Aparicio L.A."/>
            <person name="Bou G."/>
            <person name="Mira A."/>
            <person name="Vallejo J.A."/>
            <person name="Poza M."/>
        </authorList>
    </citation>
    <scope>NUCLEOTIDE SEQUENCE</scope>
    <source>
        <strain evidence="3">PM79KC-AC-4</strain>
    </source>
</reference>
<organism evidence="1 4">
    <name type="scientific">Parvimonas micra</name>
    <dbReference type="NCBI Taxonomy" id="33033"/>
    <lineage>
        <taxon>Bacteria</taxon>
        <taxon>Bacillati</taxon>
        <taxon>Bacillota</taxon>
        <taxon>Tissierellia</taxon>
        <taxon>Tissierellales</taxon>
        <taxon>Peptoniphilaceae</taxon>
        <taxon>Parvimonas</taxon>
    </lineage>
</organism>
<dbReference type="Proteomes" id="UP000031386">
    <property type="component" value="Chromosome"/>
</dbReference>
<evidence type="ECO:0000313" key="2">
    <source>
        <dbReference type="EMBL" id="MBF1306635.1"/>
    </source>
</evidence>
<evidence type="ECO:0000313" key="4">
    <source>
        <dbReference type="Proteomes" id="UP000031386"/>
    </source>
</evidence>
<gene>
    <name evidence="2" type="ORF">HXM94_02420</name>
    <name evidence="3" type="ORF">NND69_00585</name>
    <name evidence="1" type="ORF">NW74_04270</name>
</gene>
<proteinExistence type="predicted"/>
<accession>A0A0B4S210</accession>
<dbReference type="OrthoDB" id="9815289at2"/>
<reference evidence="1 4" key="1">
    <citation type="submission" date="2014-10" db="EMBL/GenBank/DDBJ databases">
        <title>Complete genome sequence of Parvimonas micra KCOM 1535 (= ChDC B708).</title>
        <authorList>
            <person name="Kook J.-K."/>
            <person name="Park S.-N."/>
            <person name="Lim Y.K."/>
            <person name="Roh H."/>
        </authorList>
    </citation>
    <scope>NUCLEOTIDE SEQUENCE [LARGE SCALE GENOMIC DNA]</scope>
    <source>
        <strain evidence="1">KCOM 1535</strain>
        <strain evidence="4">KCOM 1535 / ChDC B708</strain>
    </source>
</reference>
<protein>
    <submittedName>
        <fullName evidence="2">GrdX family protein</fullName>
    </submittedName>
</protein>
<dbReference type="STRING" id="33033.NW74_04270"/>
<dbReference type="NCBIfam" id="NF038093">
    <property type="entry name" value="GrdX"/>
    <property type="match status" value="1"/>
</dbReference>
<evidence type="ECO:0000313" key="1">
    <source>
        <dbReference type="EMBL" id="AIZ36601.1"/>
    </source>
</evidence>
<sequence length="129" mass="15146">MKFTLITNNIDLYEKVKNKKDLDIIFDEKYTYGDVLDIVKKKLQNGFELSTHPLCGSIKPNETPYRSILITKTKELDVNGIIIIDEAIETYKKFQNNMKTPLWIDRVLRDFRYVDCNILVQTIEKLGIE</sequence>
<dbReference type="InterPro" id="IPR047735">
    <property type="entry name" value="GrdX-like"/>
</dbReference>
<dbReference type="EMBL" id="JANDZV010000001">
    <property type="protein sequence ID" value="MCZ7406867.1"/>
    <property type="molecule type" value="Genomic_DNA"/>
</dbReference>
<dbReference type="AlphaFoldDB" id="A0A0B4S210"/>
<keyword evidence="4" id="KW-1185">Reference proteome</keyword>